<dbReference type="AlphaFoldDB" id="A0A7Z0EH96"/>
<dbReference type="Pfam" id="PF01738">
    <property type="entry name" value="DLH"/>
    <property type="match status" value="1"/>
</dbReference>
<dbReference type="Proteomes" id="UP000537260">
    <property type="component" value="Unassembled WGS sequence"/>
</dbReference>
<accession>A0A7Z0EH96</accession>
<feature type="compositionally biased region" description="Polar residues" evidence="1">
    <location>
        <begin position="1"/>
        <end position="12"/>
    </location>
</feature>
<dbReference type="GO" id="GO:0016787">
    <property type="term" value="F:hydrolase activity"/>
    <property type="evidence" value="ECO:0007669"/>
    <property type="project" value="UniProtKB-KW"/>
</dbReference>
<name>A0A7Z0EH96_9MICO</name>
<dbReference type="Gene3D" id="3.40.50.1820">
    <property type="entry name" value="alpha/beta hydrolase"/>
    <property type="match status" value="1"/>
</dbReference>
<proteinExistence type="predicted"/>
<protein>
    <submittedName>
        <fullName evidence="3">Dienelactone hydrolase</fullName>
    </submittedName>
</protein>
<keyword evidence="3" id="KW-0378">Hydrolase</keyword>
<gene>
    <name evidence="3" type="ORF">HNR05_002673</name>
</gene>
<dbReference type="PANTHER" id="PTHR46623:SF6">
    <property type="entry name" value="ALPHA_BETA-HYDROLASES SUPERFAMILY PROTEIN"/>
    <property type="match status" value="1"/>
</dbReference>
<dbReference type="SUPFAM" id="SSF53474">
    <property type="entry name" value="alpha/beta-Hydrolases"/>
    <property type="match status" value="1"/>
</dbReference>
<dbReference type="InterPro" id="IPR029058">
    <property type="entry name" value="AB_hydrolase_fold"/>
</dbReference>
<dbReference type="InterPro" id="IPR051049">
    <property type="entry name" value="Dienelactone_hydrolase-like"/>
</dbReference>
<organism evidence="3 4">
    <name type="scientific">Glaciibacter psychrotolerans</name>
    <dbReference type="NCBI Taxonomy" id="670054"/>
    <lineage>
        <taxon>Bacteria</taxon>
        <taxon>Bacillati</taxon>
        <taxon>Actinomycetota</taxon>
        <taxon>Actinomycetes</taxon>
        <taxon>Micrococcales</taxon>
        <taxon>Microbacteriaceae</taxon>
        <taxon>Glaciibacter</taxon>
    </lineage>
</organism>
<evidence type="ECO:0000256" key="1">
    <source>
        <dbReference type="SAM" id="MobiDB-lite"/>
    </source>
</evidence>
<dbReference type="EMBL" id="JACCFM010000001">
    <property type="protein sequence ID" value="NYJ20882.1"/>
    <property type="molecule type" value="Genomic_DNA"/>
</dbReference>
<keyword evidence="4" id="KW-1185">Reference proteome</keyword>
<feature type="region of interest" description="Disordered" evidence="1">
    <location>
        <begin position="1"/>
        <end position="21"/>
    </location>
</feature>
<feature type="domain" description="Dienelactone hydrolase" evidence="2">
    <location>
        <begin position="44"/>
        <end position="157"/>
    </location>
</feature>
<reference evidence="3 4" key="1">
    <citation type="submission" date="2020-07" db="EMBL/GenBank/DDBJ databases">
        <title>Sequencing the genomes of 1000 actinobacteria strains.</title>
        <authorList>
            <person name="Klenk H.-P."/>
        </authorList>
    </citation>
    <scope>NUCLEOTIDE SEQUENCE [LARGE SCALE GENOMIC DNA]</scope>
    <source>
        <strain evidence="3 4">LI1</strain>
    </source>
</reference>
<dbReference type="RefSeq" id="WP_179579570.1">
    <property type="nucleotide sequence ID" value="NZ_JACCFM010000001.1"/>
</dbReference>
<evidence type="ECO:0000313" key="4">
    <source>
        <dbReference type="Proteomes" id="UP000537260"/>
    </source>
</evidence>
<sequence>MTDSADPTNASAADTPPRSDLAGWSRAPFSAVGLSYDCFEKGSGPGVVLIPEIPGITPEVLALADHLVSSGFTVVVPSLFGTPGGPSNGAAIARVIGRLCVAAEFRAFALDARRPITAYLRAVAADLASRTPGPGVGVIGMCFTGGFALATAVDDVVLAPVLSQPAVPFPVGRARQIDPGLSTAELDRIAARTTSDNLCVLGLRFSEDSSSPRGRFDTLSARLGDAFEVIELDSSAGNSAGFPKTAHSVLTTEMRETPGHPTLAARQRVVEFLTERLSEPHR</sequence>
<evidence type="ECO:0000313" key="3">
    <source>
        <dbReference type="EMBL" id="NYJ20882.1"/>
    </source>
</evidence>
<comment type="caution">
    <text evidence="3">The sequence shown here is derived from an EMBL/GenBank/DDBJ whole genome shotgun (WGS) entry which is preliminary data.</text>
</comment>
<evidence type="ECO:0000259" key="2">
    <source>
        <dbReference type="Pfam" id="PF01738"/>
    </source>
</evidence>
<dbReference type="PANTHER" id="PTHR46623">
    <property type="entry name" value="CARBOXYMETHYLENEBUTENOLIDASE-RELATED"/>
    <property type="match status" value="1"/>
</dbReference>
<dbReference type="InterPro" id="IPR002925">
    <property type="entry name" value="Dienelactn_hydro"/>
</dbReference>